<dbReference type="Proteomes" id="UP000828390">
    <property type="component" value="Unassembled WGS sequence"/>
</dbReference>
<reference evidence="4" key="1">
    <citation type="journal article" date="2019" name="bioRxiv">
        <title>The Genome of the Zebra Mussel, Dreissena polymorpha: A Resource for Invasive Species Research.</title>
        <authorList>
            <person name="McCartney M.A."/>
            <person name="Auch B."/>
            <person name="Kono T."/>
            <person name="Mallez S."/>
            <person name="Zhang Y."/>
            <person name="Obille A."/>
            <person name="Becker A."/>
            <person name="Abrahante J.E."/>
            <person name="Garbe J."/>
            <person name="Badalamenti J.P."/>
            <person name="Herman A."/>
            <person name="Mangelson H."/>
            <person name="Liachko I."/>
            <person name="Sullivan S."/>
            <person name="Sone E.D."/>
            <person name="Koren S."/>
            <person name="Silverstein K.A.T."/>
            <person name="Beckman K.B."/>
            <person name="Gohl D.M."/>
        </authorList>
    </citation>
    <scope>NUCLEOTIDE SEQUENCE</scope>
    <source>
        <strain evidence="4">Duluth1</strain>
        <tissue evidence="4">Whole animal</tissue>
    </source>
</reference>
<protein>
    <submittedName>
        <fullName evidence="4">Uncharacterized protein</fullName>
    </submittedName>
</protein>
<gene>
    <name evidence="4" type="ORF">DPMN_072547</name>
</gene>
<dbReference type="Pfam" id="PF00057">
    <property type="entry name" value="Ldl_recept_a"/>
    <property type="match status" value="2"/>
</dbReference>
<dbReference type="PANTHER" id="PTHR22722">
    <property type="entry name" value="LOW-DENSITY LIPOPROTEIN RECEPTOR-RELATED PROTEIN 2-RELATED"/>
    <property type="match status" value="1"/>
</dbReference>
<proteinExistence type="predicted"/>
<dbReference type="GO" id="GO:0042562">
    <property type="term" value="F:hormone binding"/>
    <property type="evidence" value="ECO:0007669"/>
    <property type="project" value="TreeGrafter"/>
</dbReference>
<dbReference type="SUPFAM" id="SSF57424">
    <property type="entry name" value="LDL receptor-like module"/>
    <property type="match status" value="3"/>
</dbReference>
<name>A0A9D4BWV3_DREPO</name>
<dbReference type="PROSITE" id="PS50068">
    <property type="entry name" value="LDLRA_2"/>
    <property type="match status" value="1"/>
</dbReference>
<accession>A0A9D4BWV3</accession>
<dbReference type="InterPro" id="IPR002172">
    <property type="entry name" value="LDrepeatLR_classA_rpt"/>
</dbReference>
<dbReference type="CDD" id="cd00112">
    <property type="entry name" value="LDLa"/>
    <property type="match status" value="1"/>
</dbReference>
<evidence type="ECO:0000256" key="2">
    <source>
        <dbReference type="ARBA" id="ARBA00023180"/>
    </source>
</evidence>
<evidence type="ECO:0000256" key="1">
    <source>
        <dbReference type="ARBA" id="ARBA00023157"/>
    </source>
</evidence>
<dbReference type="FunFam" id="4.10.400.10:FF:000065">
    <property type="entry name" value="Transmembrane protease serine 7"/>
    <property type="match status" value="1"/>
</dbReference>
<feature type="disulfide bond" evidence="3">
    <location>
        <begin position="46"/>
        <end position="58"/>
    </location>
</feature>
<dbReference type="GO" id="GO:0016324">
    <property type="term" value="C:apical plasma membrane"/>
    <property type="evidence" value="ECO:0007669"/>
    <property type="project" value="TreeGrafter"/>
</dbReference>
<evidence type="ECO:0000313" key="4">
    <source>
        <dbReference type="EMBL" id="KAH3712789.1"/>
    </source>
</evidence>
<comment type="caution">
    <text evidence="4">The sequence shown here is derived from an EMBL/GenBank/DDBJ whole genome shotgun (WGS) entry which is preliminary data.</text>
</comment>
<evidence type="ECO:0000256" key="3">
    <source>
        <dbReference type="PROSITE-ProRule" id="PRU00124"/>
    </source>
</evidence>
<dbReference type="InterPro" id="IPR036055">
    <property type="entry name" value="LDL_receptor-like_sf"/>
</dbReference>
<sequence length="129" mass="14832">MNVNVYCADEHFQCENGFYITRNKVCIGFIECQETQADETNYYPPCDSSQFHCHNGQCIPLEQRCNGGPPDCFDRSDEINCSVPRLNESGQYIPQEFWCDYSRDCPDFSDETDCGMKYLPIEDCVECTG</sequence>
<keyword evidence="5" id="KW-1185">Reference proteome</keyword>
<dbReference type="SMART" id="SM00192">
    <property type="entry name" value="LDLa"/>
    <property type="match status" value="3"/>
</dbReference>
<keyword evidence="1 3" id="KW-1015">Disulfide bond</keyword>
<comment type="caution">
    <text evidence="3">Lacks conserved residue(s) required for the propagation of feature annotation.</text>
</comment>
<keyword evidence="2" id="KW-0325">Glycoprotein</keyword>
<dbReference type="GO" id="GO:0006898">
    <property type="term" value="P:receptor-mediated endocytosis"/>
    <property type="evidence" value="ECO:0007669"/>
    <property type="project" value="TreeGrafter"/>
</dbReference>
<dbReference type="GO" id="GO:0043235">
    <property type="term" value="C:receptor complex"/>
    <property type="evidence" value="ECO:0007669"/>
    <property type="project" value="TreeGrafter"/>
</dbReference>
<dbReference type="InterPro" id="IPR051221">
    <property type="entry name" value="LDLR-related"/>
</dbReference>
<reference evidence="4" key="2">
    <citation type="submission" date="2020-11" db="EMBL/GenBank/DDBJ databases">
        <authorList>
            <person name="McCartney M.A."/>
            <person name="Auch B."/>
            <person name="Kono T."/>
            <person name="Mallez S."/>
            <person name="Becker A."/>
            <person name="Gohl D.M."/>
            <person name="Silverstein K.A.T."/>
            <person name="Koren S."/>
            <person name="Bechman K.B."/>
            <person name="Herman A."/>
            <person name="Abrahante J.E."/>
            <person name="Garbe J."/>
        </authorList>
    </citation>
    <scope>NUCLEOTIDE SEQUENCE</scope>
    <source>
        <strain evidence="4">Duluth1</strain>
        <tissue evidence="4">Whole animal</tissue>
    </source>
</reference>
<organism evidence="4 5">
    <name type="scientific">Dreissena polymorpha</name>
    <name type="common">Zebra mussel</name>
    <name type="synonym">Mytilus polymorpha</name>
    <dbReference type="NCBI Taxonomy" id="45954"/>
    <lineage>
        <taxon>Eukaryota</taxon>
        <taxon>Metazoa</taxon>
        <taxon>Spiralia</taxon>
        <taxon>Lophotrochozoa</taxon>
        <taxon>Mollusca</taxon>
        <taxon>Bivalvia</taxon>
        <taxon>Autobranchia</taxon>
        <taxon>Heteroconchia</taxon>
        <taxon>Euheterodonta</taxon>
        <taxon>Imparidentia</taxon>
        <taxon>Neoheterodontei</taxon>
        <taxon>Myida</taxon>
        <taxon>Dreissenoidea</taxon>
        <taxon>Dreissenidae</taxon>
        <taxon>Dreissena</taxon>
    </lineage>
</organism>
<dbReference type="Gene3D" id="4.10.400.10">
    <property type="entry name" value="Low-density Lipoprotein Receptor"/>
    <property type="match status" value="2"/>
</dbReference>
<dbReference type="PANTHER" id="PTHR22722:SF15">
    <property type="entry name" value="LOW-DENSITY LIPOPROTEIN RECEPTOR-RELATED"/>
    <property type="match status" value="1"/>
</dbReference>
<dbReference type="EMBL" id="JAIWYP010000014">
    <property type="protein sequence ID" value="KAH3712789.1"/>
    <property type="molecule type" value="Genomic_DNA"/>
</dbReference>
<dbReference type="AlphaFoldDB" id="A0A9D4BWV3"/>
<evidence type="ECO:0000313" key="5">
    <source>
        <dbReference type="Proteomes" id="UP000828390"/>
    </source>
</evidence>